<keyword evidence="7 8" id="KW-0472">Membrane</keyword>
<name>A0A9P5T996_9AGAM</name>
<feature type="transmembrane region" description="Helical" evidence="8">
    <location>
        <begin position="20"/>
        <end position="38"/>
    </location>
</feature>
<comment type="caution">
    <text evidence="10">The sequence shown here is derived from an EMBL/GenBank/DDBJ whole genome shotgun (WGS) entry which is preliminary data.</text>
</comment>
<sequence length="403" mass="45129">MSPDPASRQPFTNAAFFPLYSSHYVLAVLAILPHTFILKLALLPIILWQAWKCTVGLDFAVGMANSMGVESSRLRHFNFLYVVGMFTMVLRSLAWTFAKEPLRRYDLPADDDDQHAAASVERPLSIPNVLLDALDLVCNLRGIGWSWSPKPFTKTRARSPPTIPTILAKLLLKLVVFDVAHYLVQHFRPSVDVPAGDTIFDPTLSALPRFAWGVFFTMCGGMVIYTTVDALYHIATLIGRILLRQPAWRWPPLSDRPWTATSITEFWSFRWHQFFRHVFVVFGSQPGGALLGKPGALVGAFAVSGVMHDVGMWGLGRGTEFRTVGGFFLLMGFGASLEYGFWKVTGRRVCGFWGWAWTMVWTVGWGSLMIDAWARRGMIASDFFPYGLRPGKSLVDAIISLSR</sequence>
<dbReference type="GO" id="GO:0016020">
    <property type="term" value="C:membrane"/>
    <property type="evidence" value="ECO:0007669"/>
    <property type="project" value="UniProtKB-SubCell"/>
</dbReference>
<keyword evidence="4" id="KW-0808">Transferase</keyword>
<evidence type="ECO:0000256" key="4">
    <source>
        <dbReference type="ARBA" id="ARBA00022679"/>
    </source>
</evidence>
<evidence type="ECO:0000256" key="8">
    <source>
        <dbReference type="SAM" id="Phobius"/>
    </source>
</evidence>
<proteinExistence type="inferred from homology"/>
<gene>
    <name evidence="10" type="ORF">DFH94DRAFT_480411</name>
</gene>
<comment type="similarity">
    <text evidence="3">Belongs to the wax synthase family.</text>
</comment>
<feature type="domain" description="Wax synthase" evidence="9">
    <location>
        <begin position="250"/>
        <end position="330"/>
    </location>
</feature>
<evidence type="ECO:0000256" key="3">
    <source>
        <dbReference type="ARBA" id="ARBA00007282"/>
    </source>
</evidence>
<dbReference type="AlphaFoldDB" id="A0A9P5T996"/>
<dbReference type="OrthoDB" id="1077582at2759"/>
<feature type="transmembrane region" description="Helical" evidence="8">
    <location>
        <begin position="79"/>
        <end position="98"/>
    </location>
</feature>
<accession>A0A9P5T996</accession>
<evidence type="ECO:0000256" key="5">
    <source>
        <dbReference type="ARBA" id="ARBA00022692"/>
    </source>
</evidence>
<dbReference type="PANTHER" id="PTHR31595">
    <property type="entry name" value="LONG-CHAIN-ALCOHOL O-FATTY-ACYLTRANSFERASE 3-RELATED"/>
    <property type="match status" value="1"/>
</dbReference>
<keyword evidence="11" id="KW-1185">Reference proteome</keyword>
<dbReference type="EMBL" id="WHVB01000008">
    <property type="protein sequence ID" value="KAF8480494.1"/>
    <property type="molecule type" value="Genomic_DNA"/>
</dbReference>
<dbReference type="InterPro" id="IPR044851">
    <property type="entry name" value="Wax_synthase"/>
</dbReference>
<dbReference type="PANTHER" id="PTHR31595:SF57">
    <property type="entry name" value="OS04G0481900 PROTEIN"/>
    <property type="match status" value="1"/>
</dbReference>
<evidence type="ECO:0000259" key="9">
    <source>
        <dbReference type="Pfam" id="PF13813"/>
    </source>
</evidence>
<reference evidence="10" key="2">
    <citation type="journal article" date="2020" name="Nat. Commun.">
        <title>Large-scale genome sequencing of mycorrhizal fungi provides insights into the early evolution of symbiotic traits.</title>
        <authorList>
            <person name="Miyauchi S."/>
            <person name="Kiss E."/>
            <person name="Kuo A."/>
            <person name="Drula E."/>
            <person name="Kohler A."/>
            <person name="Sanchez-Garcia M."/>
            <person name="Morin E."/>
            <person name="Andreopoulos B."/>
            <person name="Barry K.W."/>
            <person name="Bonito G."/>
            <person name="Buee M."/>
            <person name="Carver A."/>
            <person name="Chen C."/>
            <person name="Cichocki N."/>
            <person name="Clum A."/>
            <person name="Culley D."/>
            <person name="Crous P.W."/>
            <person name="Fauchery L."/>
            <person name="Girlanda M."/>
            <person name="Hayes R.D."/>
            <person name="Keri Z."/>
            <person name="LaButti K."/>
            <person name="Lipzen A."/>
            <person name="Lombard V."/>
            <person name="Magnuson J."/>
            <person name="Maillard F."/>
            <person name="Murat C."/>
            <person name="Nolan M."/>
            <person name="Ohm R.A."/>
            <person name="Pangilinan J."/>
            <person name="Pereira M.F."/>
            <person name="Perotto S."/>
            <person name="Peter M."/>
            <person name="Pfister S."/>
            <person name="Riley R."/>
            <person name="Sitrit Y."/>
            <person name="Stielow J.B."/>
            <person name="Szollosi G."/>
            <person name="Zifcakova L."/>
            <person name="Stursova M."/>
            <person name="Spatafora J.W."/>
            <person name="Tedersoo L."/>
            <person name="Vaario L.M."/>
            <person name="Yamada A."/>
            <person name="Yan M."/>
            <person name="Wang P."/>
            <person name="Xu J."/>
            <person name="Bruns T."/>
            <person name="Baldrian P."/>
            <person name="Vilgalys R."/>
            <person name="Dunand C."/>
            <person name="Henrissat B."/>
            <person name="Grigoriev I.V."/>
            <person name="Hibbett D."/>
            <person name="Nagy L.G."/>
            <person name="Martin F.M."/>
        </authorList>
    </citation>
    <scope>NUCLEOTIDE SEQUENCE</scope>
    <source>
        <strain evidence="10">Prilba</strain>
    </source>
</reference>
<dbReference type="GO" id="GO:0008374">
    <property type="term" value="F:O-acyltransferase activity"/>
    <property type="evidence" value="ECO:0007669"/>
    <property type="project" value="InterPro"/>
</dbReference>
<feature type="transmembrane region" description="Helical" evidence="8">
    <location>
        <begin position="354"/>
        <end position="374"/>
    </location>
</feature>
<comment type="pathway">
    <text evidence="2">Secondary metabolite biosynthesis.</text>
</comment>
<keyword evidence="5 8" id="KW-0812">Transmembrane</keyword>
<organism evidence="10 11">
    <name type="scientific">Russula ochroleuca</name>
    <dbReference type="NCBI Taxonomy" id="152965"/>
    <lineage>
        <taxon>Eukaryota</taxon>
        <taxon>Fungi</taxon>
        <taxon>Dikarya</taxon>
        <taxon>Basidiomycota</taxon>
        <taxon>Agaricomycotina</taxon>
        <taxon>Agaricomycetes</taxon>
        <taxon>Russulales</taxon>
        <taxon>Russulaceae</taxon>
        <taxon>Russula</taxon>
    </lineage>
</organism>
<dbReference type="Proteomes" id="UP000759537">
    <property type="component" value="Unassembled WGS sequence"/>
</dbReference>
<evidence type="ECO:0000313" key="10">
    <source>
        <dbReference type="EMBL" id="KAF8480494.1"/>
    </source>
</evidence>
<evidence type="ECO:0000256" key="1">
    <source>
        <dbReference type="ARBA" id="ARBA00004141"/>
    </source>
</evidence>
<evidence type="ECO:0000256" key="6">
    <source>
        <dbReference type="ARBA" id="ARBA00022989"/>
    </source>
</evidence>
<comment type="subcellular location">
    <subcellularLocation>
        <location evidence="1">Membrane</location>
        <topology evidence="1">Multi-pass membrane protein</topology>
    </subcellularLocation>
</comment>
<dbReference type="GO" id="GO:0006629">
    <property type="term" value="P:lipid metabolic process"/>
    <property type="evidence" value="ECO:0007669"/>
    <property type="project" value="InterPro"/>
</dbReference>
<feature type="transmembrane region" description="Helical" evidence="8">
    <location>
        <begin position="321"/>
        <end position="342"/>
    </location>
</feature>
<evidence type="ECO:0000256" key="2">
    <source>
        <dbReference type="ARBA" id="ARBA00005179"/>
    </source>
</evidence>
<evidence type="ECO:0000256" key="7">
    <source>
        <dbReference type="ARBA" id="ARBA00023136"/>
    </source>
</evidence>
<dbReference type="Pfam" id="PF13813">
    <property type="entry name" value="MBOAT_2"/>
    <property type="match status" value="1"/>
</dbReference>
<feature type="transmembrane region" description="Helical" evidence="8">
    <location>
        <begin position="210"/>
        <end position="235"/>
    </location>
</feature>
<reference evidence="10" key="1">
    <citation type="submission" date="2019-10" db="EMBL/GenBank/DDBJ databases">
        <authorList>
            <consortium name="DOE Joint Genome Institute"/>
            <person name="Kuo A."/>
            <person name="Miyauchi S."/>
            <person name="Kiss E."/>
            <person name="Drula E."/>
            <person name="Kohler A."/>
            <person name="Sanchez-Garcia M."/>
            <person name="Andreopoulos B."/>
            <person name="Barry K.W."/>
            <person name="Bonito G."/>
            <person name="Buee M."/>
            <person name="Carver A."/>
            <person name="Chen C."/>
            <person name="Cichocki N."/>
            <person name="Clum A."/>
            <person name="Culley D."/>
            <person name="Crous P.W."/>
            <person name="Fauchery L."/>
            <person name="Girlanda M."/>
            <person name="Hayes R."/>
            <person name="Keri Z."/>
            <person name="LaButti K."/>
            <person name="Lipzen A."/>
            <person name="Lombard V."/>
            <person name="Magnuson J."/>
            <person name="Maillard F."/>
            <person name="Morin E."/>
            <person name="Murat C."/>
            <person name="Nolan M."/>
            <person name="Ohm R."/>
            <person name="Pangilinan J."/>
            <person name="Pereira M."/>
            <person name="Perotto S."/>
            <person name="Peter M."/>
            <person name="Riley R."/>
            <person name="Sitrit Y."/>
            <person name="Stielow B."/>
            <person name="Szollosi G."/>
            <person name="Zifcakova L."/>
            <person name="Stursova M."/>
            <person name="Spatafora J.W."/>
            <person name="Tedersoo L."/>
            <person name="Vaario L.-M."/>
            <person name="Yamada A."/>
            <person name="Yan M."/>
            <person name="Wang P."/>
            <person name="Xu J."/>
            <person name="Bruns T."/>
            <person name="Baldrian P."/>
            <person name="Vilgalys R."/>
            <person name="Henrissat B."/>
            <person name="Grigoriev I.V."/>
            <person name="Hibbett D."/>
            <person name="Nagy L.G."/>
            <person name="Martin F.M."/>
        </authorList>
    </citation>
    <scope>NUCLEOTIDE SEQUENCE</scope>
    <source>
        <strain evidence="10">Prilba</strain>
    </source>
</reference>
<dbReference type="InterPro" id="IPR032805">
    <property type="entry name" value="Wax_synthase_dom"/>
</dbReference>
<keyword evidence="6 8" id="KW-1133">Transmembrane helix</keyword>
<evidence type="ECO:0000313" key="11">
    <source>
        <dbReference type="Proteomes" id="UP000759537"/>
    </source>
</evidence>
<protein>
    <recommendedName>
        <fullName evidence="9">Wax synthase domain-containing protein</fullName>
    </recommendedName>
</protein>